<dbReference type="Gene3D" id="3.40.50.2000">
    <property type="entry name" value="Glycogen Phosphorylase B"/>
    <property type="match status" value="2"/>
</dbReference>
<dbReference type="EMBL" id="JAKOGG010000004">
    <property type="protein sequence ID" value="MCS4556300.1"/>
    <property type="molecule type" value="Genomic_DNA"/>
</dbReference>
<keyword evidence="4" id="KW-0808">Transferase</keyword>
<keyword evidence="3" id="KW-0328">Glycosyltransferase</keyword>
<reference evidence="7" key="2">
    <citation type="submission" date="2023-07" db="EMBL/GenBank/DDBJ databases">
        <title>Shewanella mangrovi sp. nov., an acetaldehyde- degrading bacterium isolated from mangrove sediment.</title>
        <authorList>
            <person name="Liu Y."/>
        </authorList>
    </citation>
    <scope>NUCLEOTIDE SEQUENCE [LARGE SCALE GENOMIC DNA]</scope>
    <source>
        <strain evidence="7">C32</strain>
    </source>
</reference>
<dbReference type="EC" id="2.4.1.21" evidence="2"/>
<organism evidence="6 7">
    <name type="scientific">Shewanella electrica</name>
    <dbReference type="NCBI Taxonomy" id="515560"/>
    <lineage>
        <taxon>Bacteria</taxon>
        <taxon>Pseudomonadati</taxon>
        <taxon>Pseudomonadota</taxon>
        <taxon>Gammaproteobacteria</taxon>
        <taxon>Alteromonadales</taxon>
        <taxon>Shewanellaceae</taxon>
        <taxon>Shewanella</taxon>
    </lineage>
</organism>
<dbReference type="Pfam" id="PF13692">
    <property type="entry name" value="Glyco_trans_1_4"/>
    <property type="match status" value="1"/>
</dbReference>
<accession>A0ABT2FJ01</accession>
<evidence type="ECO:0000256" key="1">
    <source>
        <dbReference type="ARBA" id="ARBA00001478"/>
    </source>
</evidence>
<dbReference type="PANTHER" id="PTHR45825:SF11">
    <property type="entry name" value="ALPHA AMYLASE DOMAIN-CONTAINING PROTEIN"/>
    <property type="match status" value="1"/>
</dbReference>
<dbReference type="InterPro" id="IPR013534">
    <property type="entry name" value="Starch_synth_cat_dom"/>
</dbReference>
<evidence type="ECO:0000259" key="5">
    <source>
        <dbReference type="Pfam" id="PF08323"/>
    </source>
</evidence>
<dbReference type="CDD" id="cd03791">
    <property type="entry name" value="GT5_Glycogen_synthase_DULL1-like"/>
    <property type="match status" value="1"/>
</dbReference>
<reference evidence="6 7" key="1">
    <citation type="submission" date="2022-02" db="EMBL/GenBank/DDBJ databases">
        <authorList>
            <person name="Zhuang L."/>
        </authorList>
    </citation>
    <scope>NUCLEOTIDE SEQUENCE [LARGE SCALE GENOMIC DNA]</scope>
    <source>
        <strain evidence="6 7">C32</strain>
    </source>
</reference>
<proteinExistence type="predicted"/>
<protein>
    <recommendedName>
        <fullName evidence="2">starch synthase</fullName>
        <ecNumber evidence="2">2.4.1.21</ecNumber>
    </recommendedName>
</protein>
<dbReference type="RefSeq" id="WP_238895703.1">
    <property type="nucleotide sequence ID" value="NZ_JAKOGG010000004.1"/>
</dbReference>
<dbReference type="Pfam" id="PF08323">
    <property type="entry name" value="Glyco_transf_5"/>
    <property type="match status" value="1"/>
</dbReference>
<evidence type="ECO:0000256" key="4">
    <source>
        <dbReference type="ARBA" id="ARBA00022679"/>
    </source>
</evidence>
<comment type="caution">
    <text evidence="6">The sequence shown here is derived from an EMBL/GenBank/DDBJ whole genome shotgun (WGS) entry which is preliminary data.</text>
</comment>
<evidence type="ECO:0000313" key="6">
    <source>
        <dbReference type="EMBL" id="MCS4556300.1"/>
    </source>
</evidence>
<keyword evidence="7" id="KW-1185">Reference proteome</keyword>
<gene>
    <name evidence="6" type="ORF">L9G74_07620</name>
</gene>
<dbReference type="SUPFAM" id="SSF53756">
    <property type="entry name" value="UDP-Glycosyltransferase/glycogen phosphorylase"/>
    <property type="match status" value="1"/>
</dbReference>
<dbReference type="Proteomes" id="UP001201549">
    <property type="component" value="Unassembled WGS sequence"/>
</dbReference>
<name>A0ABT2FJ01_9GAMM</name>
<comment type="catalytic activity">
    <reaction evidence="1">
        <text>[(1-&gt;4)-alpha-D-glucosyl](n) + ADP-alpha-D-glucose = [(1-&gt;4)-alpha-D-glucosyl](n+1) + ADP + H(+)</text>
        <dbReference type="Rhea" id="RHEA:18189"/>
        <dbReference type="Rhea" id="RHEA-COMP:9584"/>
        <dbReference type="Rhea" id="RHEA-COMP:9587"/>
        <dbReference type="ChEBI" id="CHEBI:15378"/>
        <dbReference type="ChEBI" id="CHEBI:15444"/>
        <dbReference type="ChEBI" id="CHEBI:57498"/>
        <dbReference type="ChEBI" id="CHEBI:456216"/>
        <dbReference type="EC" id="2.4.1.21"/>
    </reaction>
</comment>
<dbReference type="PANTHER" id="PTHR45825">
    <property type="entry name" value="GRANULE-BOUND STARCH SYNTHASE 1, CHLOROPLASTIC/AMYLOPLASTIC"/>
    <property type="match status" value="1"/>
</dbReference>
<evidence type="ECO:0000256" key="2">
    <source>
        <dbReference type="ARBA" id="ARBA00012588"/>
    </source>
</evidence>
<evidence type="ECO:0000256" key="3">
    <source>
        <dbReference type="ARBA" id="ARBA00022676"/>
    </source>
</evidence>
<sequence>MQQSPKAREVLMLAAENAALKGGKVGGMADVIRDLPAALAKQGVTAHIIMPDYGFLAREQQAEFMCEFPVHFDSGHFLIKMFRLPNPLQPLAWIYLLAHQQFISPGHGIYTQDAAGRPFATDAGKFALFCTAVATALCGGLLPLPERLHLHDWHCGFFTMLRHYMQEYATLKQIPVILTIHNLAMQGIRPLHGDISSLEAWFPELSKKTPHQLANIIDPRYPECVNPLRAAINLSDSVHLVSPGYAEEVLQPSQHEQGFFGGEGLEYDLQQVQRRGKLYGILNGCEYPPLREDSPSRDELKRQLVSLANEALLYKLGFSENVHPSELIAQIRLFQQGRPKAFLLTSVGRLTDQKMLLLRQPWQGKIVLDGILARLKAWNPKARFWLLGSGDDAIARQFSEVAARHDNFLFVNGYHEELSDALYACGDLFLMPSSFEPCGISQMLALRGAQPCLVHSIGGLRDTVVDGKNGFSFSGDNLQEQANELLNTLDRALALYGSEPWLVMVKNAVSCRFDWQTSAKRYVTELYGMVE</sequence>
<feature type="domain" description="Starch synthase catalytic" evidence="5">
    <location>
        <begin position="10"/>
        <end position="270"/>
    </location>
</feature>
<evidence type="ECO:0000313" key="7">
    <source>
        <dbReference type="Proteomes" id="UP001201549"/>
    </source>
</evidence>